<dbReference type="Pfam" id="PF01458">
    <property type="entry name" value="SUFBD_core"/>
    <property type="match status" value="1"/>
</dbReference>
<dbReference type="PANTHER" id="PTHR43575:SF1">
    <property type="entry name" value="PROTEIN ABCI7, CHLOROPLASTIC"/>
    <property type="match status" value="1"/>
</dbReference>
<evidence type="ECO:0000313" key="3">
    <source>
        <dbReference type="Proteomes" id="UP000553706"/>
    </source>
</evidence>
<dbReference type="AlphaFoldDB" id="A0A840VF20"/>
<reference evidence="2 3" key="1">
    <citation type="submission" date="2020-08" db="EMBL/GenBank/DDBJ databases">
        <title>Genomic Encyclopedia of Type Strains, Phase IV (KMG-IV): sequencing the most valuable type-strain genomes for metagenomic binning, comparative biology and taxonomic classification.</title>
        <authorList>
            <person name="Goeker M."/>
        </authorList>
    </citation>
    <scope>NUCLEOTIDE SEQUENCE [LARGE SCALE GENOMIC DNA]</scope>
    <source>
        <strain evidence="2 3">DSM 27026</strain>
    </source>
</reference>
<dbReference type="InterPro" id="IPR037284">
    <property type="entry name" value="SUF_FeS_clus_asmbl_SufBD_sf"/>
</dbReference>
<proteinExistence type="predicted"/>
<dbReference type="EMBL" id="JACHFJ010000001">
    <property type="protein sequence ID" value="MBB5371825.1"/>
    <property type="molecule type" value="Genomic_DNA"/>
</dbReference>
<accession>A0A840VF20</accession>
<dbReference type="RefSeq" id="WP_183264850.1">
    <property type="nucleotide sequence ID" value="NZ_JACHFJ010000001.1"/>
</dbReference>
<evidence type="ECO:0000259" key="1">
    <source>
        <dbReference type="Pfam" id="PF01458"/>
    </source>
</evidence>
<dbReference type="NCBIfam" id="TIGR01981">
    <property type="entry name" value="sufD"/>
    <property type="match status" value="1"/>
</dbReference>
<dbReference type="InterPro" id="IPR011542">
    <property type="entry name" value="SUF_FeS_clus_asmbl_SufD"/>
</dbReference>
<dbReference type="InterPro" id="IPR055346">
    <property type="entry name" value="Fe-S_cluster_assembly_SufBD"/>
</dbReference>
<keyword evidence="3" id="KW-1185">Reference proteome</keyword>
<dbReference type="PANTHER" id="PTHR43575">
    <property type="entry name" value="PROTEIN ABCI7, CHLOROPLASTIC"/>
    <property type="match status" value="1"/>
</dbReference>
<dbReference type="Proteomes" id="UP000553706">
    <property type="component" value="Unassembled WGS sequence"/>
</dbReference>
<dbReference type="GO" id="GO:0016226">
    <property type="term" value="P:iron-sulfur cluster assembly"/>
    <property type="evidence" value="ECO:0007669"/>
    <property type="project" value="InterPro"/>
</dbReference>
<dbReference type="SUPFAM" id="SSF101960">
    <property type="entry name" value="Stabilizer of iron transporter SufD"/>
    <property type="match status" value="1"/>
</dbReference>
<comment type="caution">
    <text evidence="2">The sequence shown here is derived from an EMBL/GenBank/DDBJ whole genome shotgun (WGS) entry which is preliminary data.</text>
</comment>
<name>A0A840VF20_9PROT</name>
<sequence length="365" mass="39663">MTALPTRKLEAWRYTDLRQLASIEFAAPPPVVAPTLPNIDLPRLVFLNGTLAKELSSPFEYVHNFQTIAEDSTQPLALINAEKAHDGMTLHVPAGVDAGTLLLISYAAGSVPFAFHLRHRITLGEGAKLTLIEIAKGEGVYWHDPVIDISLEQGAKFAHIRLQDESREAFHLATIRARVAEAAAYDHFTATIGAKLSRTEISATLTGTGALAHLNGAQLLTGTQHGDFTTVVAHKAPGCPSRQTVKSVLAGTARGVFQGRIEVDRVAQQTDGFQLSQALLLSPGAEMDIKPELEIFADDVKCSHGATIGALDAEQLFYLRSRGIPDDQARSMLIRAFLEEALEPVTQPEARALLEEAIDNWWVKQ</sequence>
<protein>
    <submittedName>
        <fullName evidence="2">Fe-S cluster assembly protein SufD</fullName>
    </submittedName>
</protein>
<gene>
    <name evidence="2" type="ORF">HNP71_000049</name>
</gene>
<dbReference type="InterPro" id="IPR000825">
    <property type="entry name" value="SUF_FeS_clus_asmbl_SufBD_core"/>
</dbReference>
<feature type="domain" description="SUF system FeS cluster assembly SufBD core" evidence="1">
    <location>
        <begin position="114"/>
        <end position="337"/>
    </location>
</feature>
<evidence type="ECO:0000313" key="2">
    <source>
        <dbReference type="EMBL" id="MBB5371825.1"/>
    </source>
</evidence>
<organism evidence="2 3">
    <name type="scientific">Acidocella aromatica</name>
    <dbReference type="NCBI Taxonomy" id="1303579"/>
    <lineage>
        <taxon>Bacteria</taxon>
        <taxon>Pseudomonadati</taxon>
        <taxon>Pseudomonadota</taxon>
        <taxon>Alphaproteobacteria</taxon>
        <taxon>Acetobacterales</taxon>
        <taxon>Acidocellaceae</taxon>
        <taxon>Acidocella</taxon>
    </lineage>
</organism>